<dbReference type="Gene3D" id="3.30.70.930">
    <property type="match status" value="1"/>
</dbReference>
<sequence length="103" mass="11224">MELPMKVTAEICVIPMGVGVSVSRYVAACRPILEAAGLNPVLHAYGTNVEGEWDDVFAAFRECHETIHDLGAPRVFTTIKVGSRTDRAQSNQDKIDSVHAGRE</sequence>
<feature type="region of interest" description="Disordered" evidence="2">
    <location>
        <begin position="83"/>
        <end position="103"/>
    </location>
</feature>
<gene>
    <name evidence="4" type="ORF">SADO_09979</name>
</gene>
<comment type="similarity">
    <text evidence="1">Belongs to the UPF0045 family.</text>
</comment>
<dbReference type="InterPro" id="IPR051614">
    <property type="entry name" value="UPF0045_domain"/>
</dbReference>
<dbReference type="Pfam" id="PF01910">
    <property type="entry name" value="Thiamine_BP"/>
    <property type="match status" value="1"/>
</dbReference>
<proteinExistence type="inferred from homology"/>
<evidence type="ECO:0000256" key="1">
    <source>
        <dbReference type="ARBA" id="ARBA00010272"/>
    </source>
</evidence>
<reference evidence="4 5" key="1">
    <citation type="submission" date="2013-03" db="EMBL/GenBank/DDBJ databases">
        <title>Salinisphaera dokdonensis CL-ES53 Genome Sequencing.</title>
        <authorList>
            <person name="Li C."/>
            <person name="Lai Q."/>
            <person name="Shao Z."/>
        </authorList>
    </citation>
    <scope>NUCLEOTIDE SEQUENCE [LARGE SCALE GENOMIC DNA]</scope>
    <source>
        <strain evidence="4 5">CL-ES53</strain>
    </source>
</reference>
<dbReference type="InterPro" id="IPR002767">
    <property type="entry name" value="Thiamine_BP"/>
</dbReference>
<dbReference type="EMBL" id="APND01000003">
    <property type="protein sequence ID" value="MES1929576.1"/>
    <property type="molecule type" value="Genomic_DNA"/>
</dbReference>
<dbReference type="PANTHER" id="PTHR33777:SF1">
    <property type="entry name" value="UPF0045 PROTEIN ECM15"/>
    <property type="match status" value="1"/>
</dbReference>
<feature type="domain" description="Thiamine-binding protein" evidence="3">
    <location>
        <begin position="9"/>
        <end position="98"/>
    </location>
</feature>
<dbReference type="SUPFAM" id="SSF89957">
    <property type="entry name" value="MTH1187/YkoF-like"/>
    <property type="match status" value="1"/>
</dbReference>
<dbReference type="NCBIfam" id="TIGR00106">
    <property type="entry name" value="MTH1187 family thiamine-binding protein"/>
    <property type="match status" value="1"/>
</dbReference>
<organism evidence="4 5">
    <name type="scientific">Salinisphaera dokdonensis CL-ES53</name>
    <dbReference type="NCBI Taxonomy" id="1304272"/>
    <lineage>
        <taxon>Bacteria</taxon>
        <taxon>Pseudomonadati</taxon>
        <taxon>Pseudomonadota</taxon>
        <taxon>Gammaproteobacteria</taxon>
        <taxon>Salinisphaerales</taxon>
        <taxon>Salinisphaeraceae</taxon>
        <taxon>Salinisphaera</taxon>
    </lineage>
</organism>
<dbReference type="InterPro" id="IPR029756">
    <property type="entry name" value="MTH1187/YkoF-like"/>
</dbReference>
<comment type="caution">
    <text evidence="4">The sequence shown here is derived from an EMBL/GenBank/DDBJ whole genome shotgun (WGS) entry which is preliminary data.</text>
</comment>
<evidence type="ECO:0000256" key="2">
    <source>
        <dbReference type="SAM" id="MobiDB-lite"/>
    </source>
</evidence>
<evidence type="ECO:0000313" key="5">
    <source>
        <dbReference type="Proteomes" id="UP001460888"/>
    </source>
</evidence>
<dbReference type="Proteomes" id="UP001460888">
    <property type="component" value="Unassembled WGS sequence"/>
</dbReference>
<dbReference type="PANTHER" id="PTHR33777">
    <property type="entry name" value="UPF0045 PROTEIN ECM15"/>
    <property type="match status" value="1"/>
</dbReference>
<name>A0ABV2B108_9GAMM</name>
<accession>A0ABV2B108</accession>
<keyword evidence="5" id="KW-1185">Reference proteome</keyword>
<evidence type="ECO:0000259" key="3">
    <source>
        <dbReference type="Pfam" id="PF01910"/>
    </source>
</evidence>
<protein>
    <recommendedName>
        <fullName evidence="3">Thiamine-binding protein domain-containing protein</fullName>
    </recommendedName>
</protein>
<evidence type="ECO:0000313" key="4">
    <source>
        <dbReference type="EMBL" id="MES1929576.1"/>
    </source>
</evidence>